<evidence type="ECO:0000313" key="2">
    <source>
        <dbReference type="Proteomes" id="UP001280121"/>
    </source>
</evidence>
<gene>
    <name evidence="1" type="ORF">Ddye_030812</name>
</gene>
<proteinExistence type="predicted"/>
<name>A0AAD9TH31_9ROSI</name>
<dbReference type="AlphaFoldDB" id="A0AAD9TH31"/>
<protein>
    <submittedName>
        <fullName evidence="1">Uncharacterized protein</fullName>
    </submittedName>
</protein>
<dbReference type="EMBL" id="JANJYI010000009">
    <property type="protein sequence ID" value="KAK2636020.1"/>
    <property type="molecule type" value="Genomic_DNA"/>
</dbReference>
<reference evidence="1" key="1">
    <citation type="journal article" date="2023" name="Plant J.">
        <title>Genome sequences and population genomics provide insights into the demographic history, inbreeding, and mutation load of two 'living fossil' tree species of Dipteronia.</title>
        <authorList>
            <person name="Feng Y."/>
            <person name="Comes H.P."/>
            <person name="Chen J."/>
            <person name="Zhu S."/>
            <person name="Lu R."/>
            <person name="Zhang X."/>
            <person name="Li P."/>
            <person name="Qiu J."/>
            <person name="Olsen K.M."/>
            <person name="Qiu Y."/>
        </authorList>
    </citation>
    <scope>NUCLEOTIDE SEQUENCE</scope>
    <source>
        <strain evidence="1">KIB01</strain>
    </source>
</reference>
<keyword evidence="2" id="KW-1185">Reference proteome</keyword>
<comment type="caution">
    <text evidence="1">The sequence shown here is derived from an EMBL/GenBank/DDBJ whole genome shotgun (WGS) entry which is preliminary data.</text>
</comment>
<evidence type="ECO:0000313" key="1">
    <source>
        <dbReference type="EMBL" id="KAK2636020.1"/>
    </source>
</evidence>
<organism evidence="1 2">
    <name type="scientific">Dipteronia dyeriana</name>
    <dbReference type="NCBI Taxonomy" id="168575"/>
    <lineage>
        <taxon>Eukaryota</taxon>
        <taxon>Viridiplantae</taxon>
        <taxon>Streptophyta</taxon>
        <taxon>Embryophyta</taxon>
        <taxon>Tracheophyta</taxon>
        <taxon>Spermatophyta</taxon>
        <taxon>Magnoliopsida</taxon>
        <taxon>eudicotyledons</taxon>
        <taxon>Gunneridae</taxon>
        <taxon>Pentapetalae</taxon>
        <taxon>rosids</taxon>
        <taxon>malvids</taxon>
        <taxon>Sapindales</taxon>
        <taxon>Sapindaceae</taxon>
        <taxon>Hippocastanoideae</taxon>
        <taxon>Acereae</taxon>
        <taxon>Dipteronia</taxon>
    </lineage>
</organism>
<dbReference type="Proteomes" id="UP001280121">
    <property type="component" value="Unassembled WGS sequence"/>
</dbReference>
<sequence length="172" mass="19276">MVPGSVCLVEDSKSKDGQVESNEIESGSNASICKWEANDDVIHNPKMRNARDLCLVANGHDIKTRNSKFKCSWILEKKINEIIVMEIAFGFDFKNKVRMVDVIAKAFLKLKANDALSEGGIGSEDLVLRLDSRNDMEDGEMRNSEDCVMNKSCARNCRLGTFNMPVQERKNA</sequence>
<accession>A0AAD9TH31</accession>